<name>F8PL77_SERL3</name>
<reference evidence="3" key="1">
    <citation type="journal article" date="2011" name="Science">
        <title>The plant cell wall-decomposing machinery underlies the functional diversity of forest fungi.</title>
        <authorList>
            <person name="Eastwood D.C."/>
            <person name="Floudas D."/>
            <person name="Binder M."/>
            <person name="Majcherczyk A."/>
            <person name="Schneider P."/>
            <person name="Aerts A."/>
            <person name="Asiegbu F.O."/>
            <person name="Baker S.E."/>
            <person name="Barry K."/>
            <person name="Bendiksby M."/>
            <person name="Blumentritt M."/>
            <person name="Coutinho P.M."/>
            <person name="Cullen D."/>
            <person name="de Vries R.P."/>
            <person name="Gathman A."/>
            <person name="Goodell B."/>
            <person name="Henrissat B."/>
            <person name="Ihrmark K."/>
            <person name="Kauserud H."/>
            <person name="Kohler A."/>
            <person name="LaButti K."/>
            <person name="Lapidus A."/>
            <person name="Lavin J.L."/>
            <person name="Lee Y.-H."/>
            <person name="Lindquist E."/>
            <person name="Lilly W."/>
            <person name="Lucas S."/>
            <person name="Morin E."/>
            <person name="Murat C."/>
            <person name="Oguiza J.A."/>
            <person name="Park J."/>
            <person name="Pisabarro A.G."/>
            <person name="Riley R."/>
            <person name="Rosling A."/>
            <person name="Salamov A."/>
            <person name="Schmidt O."/>
            <person name="Schmutz J."/>
            <person name="Skrede I."/>
            <person name="Stenlid J."/>
            <person name="Wiebenga A."/>
            <person name="Xie X."/>
            <person name="Kuees U."/>
            <person name="Hibbett D.S."/>
            <person name="Hoffmeister D."/>
            <person name="Hoegberg N."/>
            <person name="Martin F."/>
            <person name="Grigoriev I.V."/>
            <person name="Watkinson S.C."/>
        </authorList>
    </citation>
    <scope>NUCLEOTIDE SEQUENCE [LARGE SCALE GENOMIC DNA]</scope>
    <source>
        <strain evidence="3">strain S7.3</strain>
    </source>
</reference>
<evidence type="ECO:0000256" key="1">
    <source>
        <dbReference type="SAM" id="MobiDB-lite"/>
    </source>
</evidence>
<protein>
    <submittedName>
        <fullName evidence="2">Uncharacterized protein</fullName>
    </submittedName>
</protein>
<proteinExistence type="predicted"/>
<feature type="region of interest" description="Disordered" evidence="1">
    <location>
        <begin position="1"/>
        <end position="21"/>
    </location>
</feature>
<sequence length="100" mass="11165">LGFTFPEETRAPTRTKDGRLHSTDISSYAKGTRLMNPGGLAMCVRPFTQRTRAKHFAAIIPDRINDMRMRIPIDQRPGGITATYLQVIPMGMKGYTTSAH</sequence>
<dbReference type="Proteomes" id="UP000008063">
    <property type="component" value="Unassembled WGS sequence"/>
</dbReference>
<evidence type="ECO:0000313" key="3">
    <source>
        <dbReference type="Proteomes" id="UP000008063"/>
    </source>
</evidence>
<dbReference type="EMBL" id="GL945475">
    <property type="protein sequence ID" value="EGO03984.1"/>
    <property type="molecule type" value="Genomic_DNA"/>
</dbReference>
<feature type="non-terminal residue" evidence="2">
    <location>
        <position position="100"/>
    </location>
</feature>
<keyword evidence="3" id="KW-1185">Reference proteome</keyword>
<dbReference type="InParanoid" id="F8PL77"/>
<dbReference type="HOGENOM" id="CLU_2312957_0_0_1"/>
<feature type="non-terminal residue" evidence="2">
    <location>
        <position position="1"/>
    </location>
</feature>
<feature type="compositionally biased region" description="Basic and acidic residues" evidence="1">
    <location>
        <begin position="7"/>
        <end position="21"/>
    </location>
</feature>
<evidence type="ECO:0000313" key="2">
    <source>
        <dbReference type="EMBL" id="EGO03984.1"/>
    </source>
</evidence>
<gene>
    <name evidence="2" type="ORF">SERLA73DRAFT_175694</name>
</gene>
<dbReference type="AlphaFoldDB" id="F8PL77"/>
<accession>F8PL77</accession>
<organism evidence="3">
    <name type="scientific">Serpula lacrymans var. lacrymans (strain S7.3)</name>
    <name type="common">Dry rot fungus</name>
    <dbReference type="NCBI Taxonomy" id="936435"/>
    <lineage>
        <taxon>Eukaryota</taxon>
        <taxon>Fungi</taxon>
        <taxon>Dikarya</taxon>
        <taxon>Basidiomycota</taxon>
        <taxon>Agaricomycotina</taxon>
        <taxon>Agaricomycetes</taxon>
        <taxon>Agaricomycetidae</taxon>
        <taxon>Boletales</taxon>
        <taxon>Coniophorineae</taxon>
        <taxon>Serpulaceae</taxon>
        <taxon>Serpula</taxon>
    </lineage>
</organism>